<sequence>MAFVLSTVGNIFFLLSLFAGVMDILDHPSMHSMRTLEQFAANAPFDFAALDQTARRYFNGHFISYVYEPIIEAPSALVFFICALISWSLSSWLKD</sequence>
<keyword evidence="1" id="KW-0812">Transmembrane</keyword>
<feature type="transmembrane region" description="Helical" evidence="1">
    <location>
        <begin position="6"/>
        <end position="25"/>
    </location>
</feature>
<reference evidence="2" key="2">
    <citation type="submission" date="2020-09" db="EMBL/GenBank/DDBJ databases">
        <authorList>
            <person name="Sun Q."/>
            <person name="Kim S."/>
        </authorList>
    </citation>
    <scope>NUCLEOTIDE SEQUENCE</scope>
    <source>
        <strain evidence="2">KCTC 42097</strain>
    </source>
</reference>
<evidence type="ECO:0000256" key="1">
    <source>
        <dbReference type="SAM" id="Phobius"/>
    </source>
</evidence>
<protein>
    <submittedName>
        <fullName evidence="2">Uncharacterized protein</fullName>
    </submittedName>
</protein>
<dbReference type="Proteomes" id="UP000641137">
    <property type="component" value="Unassembled WGS sequence"/>
</dbReference>
<evidence type="ECO:0000313" key="3">
    <source>
        <dbReference type="Proteomes" id="UP000641137"/>
    </source>
</evidence>
<name>A0A8J3DNK1_9HYPH</name>
<organism evidence="2 3">
    <name type="scientific">Limoniibacter endophyticus</name>
    <dbReference type="NCBI Taxonomy" id="1565040"/>
    <lineage>
        <taxon>Bacteria</taxon>
        <taxon>Pseudomonadati</taxon>
        <taxon>Pseudomonadota</taxon>
        <taxon>Alphaproteobacteria</taxon>
        <taxon>Hyphomicrobiales</taxon>
        <taxon>Bartonellaceae</taxon>
        <taxon>Limoniibacter</taxon>
    </lineage>
</organism>
<feature type="transmembrane region" description="Helical" evidence="1">
    <location>
        <begin position="65"/>
        <end position="89"/>
    </location>
</feature>
<evidence type="ECO:0000313" key="2">
    <source>
        <dbReference type="EMBL" id="GHC66604.1"/>
    </source>
</evidence>
<dbReference type="AlphaFoldDB" id="A0A8J3DNK1"/>
<keyword evidence="3" id="KW-1185">Reference proteome</keyword>
<comment type="caution">
    <text evidence="2">The sequence shown here is derived from an EMBL/GenBank/DDBJ whole genome shotgun (WGS) entry which is preliminary data.</text>
</comment>
<dbReference type="RefSeq" id="WP_189488498.1">
    <property type="nucleotide sequence ID" value="NZ_BMZO01000003.1"/>
</dbReference>
<gene>
    <name evidence="2" type="ORF">GCM10010136_09820</name>
</gene>
<dbReference type="EMBL" id="BMZO01000003">
    <property type="protein sequence ID" value="GHC66604.1"/>
    <property type="molecule type" value="Genomic_DNA"/>
</dbReference>
<proteinExistence type="predicted"/>
<reference evidence="2" key="1">
    <citation type="journal article" date="2014" name="Int. J. Syst. Evol. Microbiol.">
        <title>Complete genome sequence of Corynebacterium casei LMG S-19264T (=DSM 44701T), isolated from a smear-ripened cheese.</title>
        <authorList>
            <consortium name="US DOE Joint Genome Institute (JGI-PGF)"/>
            <person name="Walter F."/>
            <person name="Albersmeier A."/>
            <person name="Kalinowski J."/>
            <person name="Ruckert C."/>
        </authorList>
    </citation>
    <scope>NUCLEOTIDE SEQUENCE</scope>
    <source>
        <strain evidence="2">KCTC 42097</strain>
    </source>
</reference>
<accession>A0A8J3DNK1</accession>
<keyword evidence="1" id="KW-1133">Transmembrane helix</keyword>
<keyword evidence="1" id="KW-0472">Membrane</keyword>